<dbReference type="SUPFAM" id="SSF54197">
    <property type="entry name" value="HIT-like"/>
    <property type="match status" value="1"/>
</dbReference>
<evidence type="ECO:0000313" key="4">
    <source>
        <dbReference type="EMBL" id="KIL65913.1"/>
    </source>
</evidence>
<sequence>MASEIVANLPHKFDAALQSGDLLFFPSTVSKHPEFGVEFEIRVCPALQKKPNTLVEDASLVPSTKQDPFLPPYNPNLHIGDLQDEQTQDQYVVLLNKYSVIPQHFIVASKEYQPQSSPLTPTDLVTIFQFLLAARRIGQNFIAFYNCGENSGASQPHKHVQFLPLALDSIPPVEQLAKKTKLEVSERPFSLTRLPYANHVRRFPSDIAFYDRDELESTLTQAFLQLLDLVVSTVRHDPDYPPGKLSYNIWMTQDHLHLIPRKHEAYSMSHGGVVSVNSLGFAGMLLVESEEALQAVKSEGIGKILRGVGLESVHEDLLHSTGADALDEVHSLPTISVL</sequence>
<organism evidence="4 5">
    <name type="scientific">Amanita muscaria (strain Koide BX008)</name>
    <dbReference type="NCBI Taxonomy" id="946122"/>
    <lineage>
        <taxon>Eukaryota</taxon>
        <taxon>Fungi</taxon>
        <taxon>Dikarya</taxon>
        <taxon>Basidiomycota</taxon>
        <taxon>Agaricomycotina</taxon>
        <taxon>Agaricomycetes</taxon>
        <taxon>Agaricomycetidae</taxon>
        <taxon>Agaricales</taxon>
        <taxon>Pluteineae</taxon>
        <taxon>Amanitaceae</taxon>
        <taxon>Amanita</taxon>
    </lineage>
</organism>
<dbReference type="Pfam" id="PF19327">
    <property type="entry name" value="Ap4A_phos_N"/>
    <property type="match status" value="1"/>
</dbReference>
<evidence type="ECO:0000259" key="3">
    <source>
        <dbReference type="Pfam" id="PF19327"/>
    </source>
</evidence>
<dbReference type="AlphaFoldDB" id="A0A0C2XAP4"/>
<protein>
    <submittedName>
        <fullName evidence="4">Uncharacterized protein</fullName>
    </submittedName>
</protein>
<dbReference type="PANTHER" id="PTHR38420">
    <property type="entry name" value="AP-4-A PHOSPHORYLASE II"/>
    <property type="match status" value="1"/>
</dbReference>
<dbReference type="InterPro" id="IPR036265">
    <property type="entry name" value="HIT-like_sf"/>
</dbReference>
<evidence type="ECO:0000259" key="2">
    <source>
        <dbReference type="Pfam" id="PF09830"/>
    </source>
</evidence>
<dbReference type="EMBL" id="KN818239">
    <property type="protein sequence ID" value="KIL65913.1"/>
    <property type="molecule type" value="Genomic_DNA"/>
</dbReference>
<dbReference type="InterPro" id="IPR009163">
    <property type="entry name" value="Ap4A_phos1/2"/>
</dbReference>
<dbReference type="InterPro" id="IPR019200">
    <property type="entry name" value="ATP_adenylylTrfase_C"/>
</dbReference>
<dbReference type="PANTHER" id="PTHR38420:SF1">
    <property type="entry name" value="PUTATIVE (AFU_ORTHOLOGUE AFUA_5G14690)-RELATED"/>
    <property type="match status" value="1"/>
</dbReference>
<dbReference type="InParanoid" id="A0A0C2XAP4"/>
<dbReference type="GO" id="GO:0003877">
    <property type="term" value="F:ATP:ADP adenylyltransferase activity"/>
    <property type="evidence" value="ECO:0007669"/>
    <property type="project" value="InterPro"/>
</dbReference>
<dbReference type="InterPro" id="IPR045759">
    <property type="entry name" value="Ap4A_phos1/2_N"/>
</dbReference>
<dbReference type="HOGENOM" id="CLU_049915_1_1_1"/>
<dbReference type="Gene3D" id="3.30.428.70">
    <property type="match status" value="1"/>
</dbReference>
<feature type="domain" description="Ap4A phosphorylase 1/2 N-terminal" evidence="3">
    <location>
        <begin position="7"/>
        <end position="169"/>
    </location>
</feature>
<dbReference type="Pfam" id="PF09830">
    <property type="entry name" value="ATP_transf"/>
    <property type="match status" value="1"/>
</dbReference>
<proteinExistence type="predicted"/>
<feature type="domain" description="ATP adenylyltransferase C-terminal" evidence="2">
    <location>
        <begin position="193"/>
        <end position="310"/>
    </location>
</feature>
<dbReference type="InterPro" id="IPR043171">
    <property type="entry name" value="Ap4A_phos1/2-like"/>
</dbReference>
<reference evidence="4 5" key="1">
    <citation type="submission" date="2014-04" db="EMBL/GenBank/DDBJ databases">
        <title>Evolutionary Origins and Diversification of the Mycorrhizal Mutualists.</title>
        <authorList>
            <consortium name="DOE Joint Genome Institute"/>
            <consortium name="Mycorrhizal Genomics Consortium"/>
            <person name="Kohler A."/>
            <person name="Kuo A."/>
            <person name="Nagy L.G."/>
            <person name="Floudas D."/>
            <person name="Copeland A."/>
            <person name="Barry K.W."/>
            <person name="Cichocki N."/>
            <person name="Veneault-Fourrey C."/>
            <person name="LaButti K."/>
            <person name="Lindquist E.A."/>
            <person name="Lipzen A."/>
            <person name="Lundell T."/>
            <person name="Morin E."/>
            <person name="Murat C."/>
            <person name="Riley R."/>
            <person name="Ohm R."/>
            <person name="Sun H."/>
            <person name="Tunlid A."/>
            <person name="Henrissat B."/>
            <person name="Grigoriev I.V."/>
            <person name="Hibbett D.S."/>
            <person name="Martin F."/>
        </authorList>
    </citation>
    <scope>NUCLEOTIDE SEQUENCE [LARGE SCALE GENOMIC DNA]</scope>
    <source>
        <strain evidence="4 5">Koide BX008</strain>
    </source>
</reference>
<name>A0A0C2XAP4_AMAMK</name>
<dbReference type="GO" id="GO:0009117">
    <property type="term" value="P:nucleotide metabolic process"/>
    <property type="evidence" value="ECO:0007669"/>
    <property type="project" value="InterPro"/>
</dbReference>
<evidence type="ECO:0000313" key="5">
    <source>
        <dbReference type="Proteomes" id="UP000054549"/>
    </source>
</evidence>
<dbReference type="OrthoDB" id="10267950at2759"/>
<keyword evidence="5" id="KW-1185">Reference proteome</keyword>
<feature type="active site" description="Nucleophile" evidence="1">
    <location>
        <position position="159"/>
    </location>
</feature>
<accession>A0A0C2XAP4</accession>
<dbReference type="GO" id="GO:0005524">
    <property type="term" value="F:ATP binding"/>
    <property type="evidence" value="ECO:0007669"/>
    <property type="project" value="InterPro"/>
</dbReference>
<dbReference type="Proteomes" id="UP000054549">
    <property type="component" value="Unassembled WGS sequence"/>
</dbReference>
<gene>
    <name evidence="4" type="ORF">M378DRAFT_161553</name>
</gene>
<dbReference type="PIRSF" id="PIRSF000846">
    <property type="entry name" value="ATP_adenylyltr"/>
    <property type="match status" value="1"/>
</dbReference>
<dbReference type="STRING" id="946122.A0A0C2XAP4"/>
<evidence type="ECO:0000256" key="1">
    <source>
        <dbReference type="PIRSR" id="PIRSR000846-1"/>
    </source>
</evidence>